<dbReference type="EMBL" id="JAQSDF010000088">
    <property type="protein sequence ID" value="MDI1232453.1"/>
    <property type="molecule type" value="Genomic_DNA"/>
</dbReference>
<dbReference type="InterPro" id="IPR001054">
    <property type="entry name" value="A/G_cyclase"/>
</dbReference>
<dbReference type="Gene3D" id="3.30.70.100">
    <property type="match status" value="1"/>
</dbReference>
<keyword evidence="6" id="KW-0677">Repeat</keyword>
<dbReference type="PROSITE" id="PS50125">
    <property type="entry name" value="GUANYLATE_CYCLASE_2"/>
    <property type="match status" value="1"/>
</dbReference>
<evidence type="ECO:0000256" key="9">
    <source>
        <dbReference type="ARBA" id="ARBA00023002"/>
    </source>
</evidence>
<dbReference type="CDD" id="cd00038">
    <property type="entry name" value="CAP_ED"/>
    <property type="match status" value="1"/>
</dbReference>
<keyword evidence="10" id="KW-0520">NAD</keyword>
<evidence type="ECO:0000256" key="2">
    <source>
        <dbReference type="ARBA" id="ARBA00005272"/>
    </source>
</evidence>
<dbReference type="InterPro" id="IPR045024">
    <property type="entry name" value="NDH-2"/>
</dbReference>
<dbReference type="Pfam" id="PF07992">
    <property type="entry name" value="Pyr_redox_2"/>
    <property type="match status" value="1"/>
</dbReference>
<keyword evidence="5" id="KW-0285">Flavoprotein</keyword>
<evidence type="ECO:0000256" key="11">
    <source>
        <dbReference type="ARBA" id="ARBA00023069"/>
    </source>
</evidence>
<comment type="similarity">
    <text evidence="2">Belongs to the NADH dehydrogenase family.</text>
</comment>
<dbReference type="PANTHER" id="PTHR43706">
    <property type="entry name" value="NADH DEHYDROGENASE"/>
    <property type="match status" value="1"/>
</dbReference>
<dbReference type="InterPro" id="IPR036046">
    <property type="entry name" value="Acylphosphatase-like_dom_sf"/>
</dbReference>
<organism evidence="18 19">
    <name type="scientific">Candidatus Methylobacter titanis</name>
    <dbReference type="NCBI Taxonomy" id="3053457"/>
    <lineage>
        <taxon>Bacteria</taxon>
        <taxon>Pseudomonadati</taxon>
        <taxon>Pseudomonadota</taxon>
        <taxon>Gammaproteobacteria</taxon>
        <taxon>Methylococcales</taxon>
        <taxon>Methylococcaceae</taxon>
        <taxon>Methylobacter</taxon>
    </lineage>
</organism>
<dbReference type="InterPro" id="IPR007024">
    <property type="entry name" value="BLUF_domain"/>
</dbReference>
<evidence type="ECO:0000313" key="19">
    <source>
        <dbReference type="Proteomes" id="UP001160519"/>
    </source>
</evidence>
<reference evidence="18" key="1">
    <citation type="submission" date="2023-01" db="EMBL/GenBank/DDBJ databases">
        <title>Biogeochemical cycle of methane in antarctic sediments.</title>
        <authorList>
            <person name="Roldan D.M."/>
            <person name="Menes R.J."/>
        </authorList>
    </citation>
    <scope>NUCLEOTIDE SEQUENCE [LARGE SCALE GENOMIC DNA]</scope>
    <source>
        <strain evidence="18">K-2018 MAG008</strain>
    </source>
</reference>
<dbReference type="Gene3D" id="3.50.50.100">
    <property type="match status" value="1"/>
</dbReference>
<dbReference type="PROSITE" id="PS50042">
    <property type="entry name" value="CNMP_BINDING_3"/>
    <property type="match status" value="1"/>
</dbReference>
<evidence type="ECO:0000259" key="15">
    <source>
        <dbReference type="PROSITE" id="PS50042"/>
    </source>
</evidence>
<feature type="domain" description="Cyclic nucleotide-binding" evidence="15">
    <location>
        <begin position="774"/>
        <end position="855"/>
    </location>
</feature>
<evidence type="ECO:0000259" key="16">
    <source>
        <dbReference type="PROSITE" id="PS50125"/>
    </source>
</evidence>
<feature type="transmembrane region" description="Helical" evidence="14">
    <location>
        <begin position="149"/>
        <end position="169"/>
    </location>
</feature>
<name>A0AA43QAR9_9GAMM</name>
<evidence type="ECO:0000259" key="17">
    <source>
        <dbReference type="PROSITE" id="PS50925"/>
    </source>
</evidence>
<dbReference type="AlphaFoldDB" id="A0AA43QAR9"/>
<dbReference type="GO" id="GO:0050136">
    <property type="term" value="F:NADH dehydrogenase (quinone) (non-electrogenic) activity"/>
    <property type="evidence" value="ECO:0007669"/>
    <property type="project" value="UniProtKB-EC"/>
</dbReference>
<evidence type="ECO:0000256" key="4">
    <source>
        <dbReference type="ARBA" id="ARBA00012637"/>
    </source>
</evidence>
<feature type="transmembrane region" description="Helical" evidence="14">
    <location>
        <begin position="60"/>
        <end position="81"/>
    </location>
</feature>
<dbReference type="InterPro" id="IPR000595">
    <property type="entry name" value="cNMP-bd_dom"/>
</dbReference>
<keyword evidence="14" id="KW-0812">Transmembrane</keyword>
<dbReference type="CDD" id="cd07302">
    <property type="entry name" value="CHD"/>
    <property type="match status" value="1"/>
</dbReference>
<dbReference type="SMART" id="SM00100">
    <property type="entry name" value="cNMP"/>
    <property type="match status" value="1"/>
</dbReference>
<dbReference type="PANTHER" id="PTHR43706:SF47">
    <property type="entry name" value="EXTERNAL NADH-UBIQUINONE OXIDOREDUCTASE 1, MITOCHONDRIAL-RELATED"/>
    <property type="match status" value="1"/>
</dbReference>
<protein>
    <recommendedName>
        <fullName evidence="4">NADH:ubiquinone reductase (non-electrogenic)</fullName>
        <ecNumber evidence="4">1.6.5.9</ecNumber>
    </recommendedName>
</protein>
<sequence length="1227" mass="135391">MKSVTKSPVSPQLQSQLTLFLLALVNVEDCNAHESWVLTPQQIDYLNNLPKPSLYTELSFTNFAIVSLFLIFIAGWIRLGFTGARELFPDLQARLTSYGEHVPRILRVCLAWMLISSALGIEPRAGVEPFTSPTLFAPDLELKYLGFGWGWLQLVELLTGLAILFGIYVRACAVIIMGLGLIGGLLFGPGFLAYGGAILGACLYLLLQGPGRHYLPLSTPESFRAIQAWLEAWLEAQPRSRAQFILRVLTGFTMLYLGVTFKILQPNLAVSIINTYQVPILSAAPEVFSLVMALVEVSVGLLMIAGVLLRPLSLFLLTAFILFASLLPETLTEHILFYGVMLSCFINSAGYWHRPEPRDNAAEILVVGGGFAALHAAMEIARLIGSYTNVKVTLLHDSSNFVLNPLLPEVIGGSVQPSNVVNPIRRIIPKVNVVVARLDAIDVDNLQIQARRPNGERITLPYTELVLAPTVKPNTTSIPGMLSYAMPIDSVGDALHIRKCLLELVEQAEFTEDPVERARLLNVAVVGSGELACSVAAEVCQMLRAMEHNYPVLQNVGWKVHLYEEANYKHSDFEIQHLFLRDTCLEKAGVTLHKGVAVSSIAEDGILLKAREDRPVGMTINACFTMPVLVLQGTCGLNLPLTTSVNLALAGHPHLWIAGPNTTSVDQSYLTAADWEKVGETAGYNAWAVTQGYSPRPYRPRYRQLTSYAIGFHSFCDVKFFTFSGRIAWFLSRLSQLLAMPGLEKNLRIMIDWAMVIPFRSDIAVLTHAPQARLQKVRFAKGDEIYRQGDEAEMAYVVESGRLEIIKDGLKVGEVGTGDYFGEIVQNYLNRRAETVRCITPTELTVLAQSDFKVLTKGSGLMNKALQHLVKDRLTSEQSEGIKRVMYVSTMHAHFTDEEIAELGRLSSLNNDRLGLTGVLISVHEYFFQILEGPEAVLDQLLEKIRIDPRHRDMTILSVEYGLPDRLFTDWGMRTVCLNEESGVLLQSIRMMLRTIAQSHHIIGRYTQPSVLKLLTEGINPLTVPVKRSERLVLNASISGLSKISNQFSTENVSELIQEFFEIVSSCVIDHGGQVADYIGDSIVAYFNPEQADAAIASALDALQGLAQIRGRDHPLYTNAIGCFGLASGTVMEGNFGSSLKMSYSLIGQAVDEAMRLEASCRNQAQALIIAESVRNSAKGAWIFKPLTTETNAESPVYTLDHDLVKQAIESFNSIETTPTDATPPYT</sequence>
<dbReference type="InterPro" id="IPR029787">
    <property type="entry name" value="Nucleotide_cyclase"/>
</dbReference>
<keyword evidence="14" id="KW-0472">Membrane</keyword>
<dbReference type="Proteomes" id="UP001160519">
    <property type="component" value="Unassembled WGS sequence"/>
</dbReference>
<keyword evidence="19" id="KW-1185">Reference proteome</keyword>
<dbReference type="InterPro" id="IPR036188">
    <property type="entry name" value="FAD/NAD-bd_sf"/>
</dbReference>
<dbReference type="SUPFAM" id="SSF54975">
    <property type="entry name" value="Acylphosphatase/BLUF domain-like"/>
    <property type="match status" value="1"/>
</dbReference>
<dbReference type="Pfam" id="PF00027">
    <property type="entry name" value="cNMP_binding"/>
    <property type="match status" value="1"/>
</dbReference>
<evidence type="ECO:0000256" key="5">
    <source>
        <dbReference type="ARBA" id="ARBA00022630"/>
    </source>
</evidence>
<keyword evidence="14" id="KW-1133">Transmembrane helix</keyword>
<gene>
    <name evidence="18" type="ORF">PSU93_15040</name>
</gene>
<evidence type="ECO:0000256" key="10">
    <source>
        <dbReference type="ARBA" id="ARBA00023027"/>
    </source>
</evidence>
<keyword evidence="12" id="KW-0966">Cell projection</keyword>
<dbReference type="PROSITE" id="PS50925">
    <property type="entry name" value="BLUF"/>
    <property type="match status" value="1"/>
</dbReference>
<keyword evidence="9" id="KW-0560">Oxidoreductase</keyword>
<dbReference type="GO" id="GO:0004016">
    <property type="term" value="F:adenylate cyclase activity"/>
    <property type="evidence" value="ECO:0007669"/>
    <property type="project" value="UniProtKB-ARBA"/>
</dbReference>
<dbReference type="SUPFAM" id="SSF51206">
    <property type="entry name" value="cAMP-binding domain-like"/>
    <property type="match status" value="1"/>
</dbReference>
<dbReference type="SUPFAM" id="SSF51905">
    <property type="entry name" value="FAD/NAD(P)-binding domain"/>
    <property type="match status" value="2"/>
</dbReference>
<dbReference type="EC" id="1.6.5.9" evidence="4"/>
<evidence type="ECO:0000256" key="13">
    <source>
        <dbReference type="ARBA" id="ARBA00047599"/>
    </source>
</evidence>
<evidence type="ECO:0000256" key="14">
    <source>
        <dbReference type="SAM" id="Phobius"/>
    </source>
</evidence>
<dbReference type="GO" id="GO:0009190">
    <property type="term" value="P:cyclic nucleotide biosynthetic process"/>
    <property type="evidence" value="ECO:0007669"/>
    <property type="project" value="InterPro"/>
</dbReference>
<accession>A0AA43QAR9</accession>
<dbReference type="Pfam" id="PF04940">
    <property type="entry name" value="BLUF"/>
    <property type="match status" value="1"/>
</dbReference>
<dbReference type="SMART" id="SM01034">
    <property type="entry name" value="BLUF"/>
    <property type="match status" value="1"/>
</dbReference>
<dbReference type="InterPro" id="IPR014710">
    <property type="entry name" value="RmlC-like_jellyroll"/>
</dbReference>
<evidence type="ECO:0000256" key="7">
    <source>
        <dbReference type="ARBA" id="ARBA00022827"/>
    </source>
</evidence>
<evidence type="ECO:0000256" key="3">
    <source>
        <dbReference type="ARBA" id="ARBA00011103"/>
    </source>
</evidence>
<dbReference type="GO" id="GO:0009882">
    <property type="term" value="F:blue light photoreceptor activity"/>
    <property type="evidence" value="ECO:0007669"/>
    <property type="project" value="InterPro"/>
</dbReference>
<feature type="transmembrane region" description="Helical" evidence="14">
    <location>
        <begin position="244"/>
        <end position="264"/>
    </location>
</feature>
<keyword evidence="11" id="KW-0969">Cilium</keyword>
<comment type="catalytic activity">
    <reaction evidence="13">
        <text>a quinone + NADH + H(+) = a quinol + NAD(+)</text>
        <dbReference type="Rhea" id="RHEA:46160"/>
        <dbReference type="ChEBI" id="CHEBI:15378"/>
        <dbReference type="ChEBI" id="CHEBI:24646"/>
        <dbReference type="ChEBI" id="CHEBI:57540"/>
        <dbReference type="ChEBI" id="CHEBI:57945"/>
        <dbReference type="ChEBI" id="CHEBI:132124"/>
        <dbReference type="EC" id="1.6.5.9"/>
    </reaction>
</comment>
<feature type="domain" description="BLUF" evidence="17">
    <location>
        <begin position="882"/>
        <end position="974"/>
    </location>
</feature>
<comment type="caution">
    <text evidence="18">The sequence shown here is derived from an EMBL/GenBank/DDBJ whole genome shotgun (WGS) entry which is preliminary data.</text>
</comment>
<proteinExistence type="inferred from homology"/>
<evidence type="ECO:0000256" key="1">
    <source>
        <dbReference type="ARBA" id="ARBA00004230"/>
    </source>
</evidence>
<evidence type="ECO:0000256" key="12">
    <source>
        <dbReference type="ARBA" id="ARBA00023273"/>
    </source>
</evidence>
<dbReference type="SUPFAM" id="SSF55073">
    <property type="entry name" value="Nucleotide cyclase"/>
    <property type="match status" value="1"/>
</dbReference>
<dbReference type="InterPro" id="IPR023753">
    <property type="entry name" value="FAD/NAD-binding_dom"/>
</dbReference>
<dbReference type="GO" id="GO:0071949">
    <property type="term" value="F:FAD binding"/>
    <property type="evidence" value="ECO:0007669"/>
    <property type="project" value="InterPro"/>
</dbReference>
<evidence type="ECO:0000256" key="8">
    <source>
        <dbReference type="ARBA" id="ARBA00022846"/>
    </source>
</evidence>
<dbReference type="Gene3D" id="2.60.120.10">
    <property type="entry name" value="Jelly Rolls"/>
    <property type="match status" value="1"/>
</dbReference>
<feature type="domain" description="Guanylate cyclase" evidence="16">
    <location>
        <begin position="1032"/>
        <end position="1158"/>
    </location>
</feature>
<dbReference type="InterPro" id="IPR018490">
    <property type="entry name" value="cNMP-bd_dom_sf"/>
</dbReference>
<comment type="subunit">
    <text evidence="3">Heterotetramer of two alpha and two beta subunits.</text>
</comment>
<evidence type="ECO:0000256" key="6">
    <source>
        <dbReference type="ARBA" id="ARBA00022737"/>
    </source>
</evidence>
<feature type="transmembrane region" description="Helical" evidence="14">
    <location>
        <begin position="181"/>
        <end position="207"/>
    </location>
</feature>
<keyword evidence="8" id="KW-0282">Flagellum</keyword>
<evidence type="ECO:0000313" key="18">
    <source>
        <dbReference type="EMBL" id="MDI1232453.1"/>
    </source>
</evidence>
<dbReference type="Gene3D" id="3.30.70.1230">
    <property type="entry name" value="Nucleotide cyclase"/>
    <property type="match status" value="1"/>
</dbReference>
<keyword evidence="7" id="KW-0274">FAD</keyword>
<comment type="subcellular location">
    <subcellularLocation>
        <location evidence="1">Cell projection</location>
        <location evidence="1">Cilium</location>
        <location evidence="1">Flagellum</location>
    </subcellularLocation>
</comment>